<dbReference type="EMBL" id="CP003362">
    <property type="protein sequence ID" value="AGB48736.1"/>
    <property type="molecule type" value="Genomic_DNA"/>
</dbReference>
<dbReference type="HOGENOM" id="CLU_187351_0_0_2"/>
<dbReference type="KEGG" id="mhz:Metho_0469"/>
<sequence length="91" mass="10453">MEAKRYMSLVFRGIVEEYDNAGVRPSVFMDGDGSLHIYLCDCIIPDEEENYGSEVDFSYQVNGGQFVETVCTPKSIEPMRTKNLMEEDWPE</sequence>
<name>L0KUE1_METHD</name>
<dbReference type="STRING" id="867904.Metho_0469"/>
<proteinExistence type="predicted"/>
<evidence type="ECO:0000313" key="2">
    <source>
        <dbReference type="Proteomes" id="UP000010866"/>
    </source>
</evidence>
<organism evidence="1 2">
    <name type="scientific">Methanomethylovorans hollandica (strain DSM 15978 / NBRC 107637 / DMS1)</name>
    <dbReference type="NCBI Taxonomy" id="867904"/>
    <lineage>
        <taxon>Archaea</taxon>
        <taxon>Methanobacteriati</taxon>
        <taxon>Methanobacteriota</taxon>
        <taxon>Stenosarchaea group</taxon>
        <taxon>Methanomicrobia</taxon>
        <taxon>Methanosarcinales</taxon>
        <taxon>Methanosarcinaceae</taxon>
        <taxon>Methanomethylovorans</taxon>
    </lineage>
</organism>
<gene>
    <name evidence="1" type="ordered locus">Metho_0469</name>
</gene>
<dbReference type="Proteomes" id="UP000010866">
    <property type="component" value="Chromosome"/>
</dbReference>
<evidence type="ECO:0000313" key="1">
    <source>
        <dbReference type="EMBL" id="AGB48736.1"/>
    </source>
</evidence>
<keyword evidence="2" id="KW-1185">Reference proteome</keyword>
<accession>L0KUE1</accession>
<reference evidence="2" key="1">
    <citation type="submission" date="2012-02" db="EMBL/GenBank/DDBJ databases">
        <title>Complete sequence of chromosome of Methanomethylovorans hollandica DSM 15978.</title>
        <authorList>
            <person name="Lucas S."/>
            <person name="Copeland A."/>
            <person name="Lapidus A."/>
            <person name="Glavina del Rio T."/>
            <person name="Dalin E."/>
            <person name="Tice H."/>
            <person name="Bruce D."/>
            <person name="Goodwin L."/>
            <person name="Pitluck S."/>
            <person name="Peters L."/>
            <person name="Mikhailova N."/>
            <person name="Held B."/>
            <person name="Kyrpides N."/>
            <person name="Mavromatis K."/>
            <person name="Ivanova N."/>
            <person name="Brettin T."/>
            <person name="Detter J.C."/>
            <person name="Han C."/>
            <person name="Larimer F."/>
            <person name="Land M."/>
            <person name="Hauser L."/>
            <person name="Markowitz V."/>
            <person name="Cheng J.-F."/>
            <person name="Hugenholtz P."/>
            <person name="Woyke T."/>
            <person name="Wu D."/>
            <person name="Spring S."/>
            <person name="Schroeder M."/>
            <person name="Brambilla E."/>
            <person name="Klenk H.-P."/>
            <person name="Eisen J.A."/>
        </authorList>
    </citation>
    <scope>NUCLEOTIDE SEQUENCE [LARGE SCALE GENOMIC DNA]</scope>
    <source>
        <strain evidence="2">DSM 15978 / NBRC 107637 / DMS1</strain>
    </source>
</reference>
<dbReference type="AlphaFoldDB" id="L0KUE1"/>
<protein>
    <submittedName>
        <fullName evidence="1">Uncharacterized protein</fullName>
    </submittedName>
</protein>